<keyword evidence="2" id="KW-1185">Reference proteome</keyword>
<gene>
    <name evidence="1" type="ORF">SAMN05444350_11766</name>
</gene>
<accession>A0A1M6H5Z5</accession>
<name>A0A1M6H5Z5_9BACE</name>
<organism evidence="1 2">
    <name type="scientific">Bacteroides stercorirosoris</name>
    <dbReference type="NCBI Taxonomy" id="871324"/>
    <lineage>
        <taxon>Bacteria</taxon>
        <taxon>Pseudomonadati</taxon>
        <taxon>Bacteroidota</taxon>
        <taxon>Bacteroidia</taxon>
        <taxon>Bacteroidales</taxon>
        <taxon>Bacteroidaceae</taxon>
        <taxon>Bacteroides</taxon>
    </lineage>
</organism>
<dbReference type="EMBL" id="FQZN01000017">
    <property type="protein sequence ID" value="SHJ17645.1"/>
    <property type="molecule type" value="Genomic_DNA"/>
</dbReference>
<dbReference type="AlphaFoldDB" id="A0A1M6H5Z5"/>
<evidence type="ECO:0000313" key="1">
    <source>
        <dbReference type="EMBL" id="SHJ17645.1"/>
    </source>
</evidence>
<dbReference type="Proteomes" id="UP000184192">
    <property type="component" value="Unassembled WGS sequence"/>
</dbReference>
<evidence type="ECO:0000313" key="2">
    <source>
        <dbReference type="Proteomes" id="UP000184192"/>
    </source>
</evidence>
<reference evidence="2" key="1">
    <citation type="submission" date="2016-11" db="EMBL/GenBank/DDBJ databases">
        <authorList>
            <person name="Varghese N."/>
            <person name="Submissions S."/>
        </authorList>
    </citation>
    <scope>NUCLEOTIDE SEQUENCE [LARGE SCALE GENOMIC DNA]</scope>
    <source>
        <strain evidence="2">DSM 26884</strain>
    </source>
</reference>
<sequence>MQIYDNYTKQYHKYATINSRNFAAENNKYNY</sequence>
<protein>
    <submittedName>
        <fullName evidence="1">Uncharacterized protein</fullName>
    </submittedName>
</protein>
<proteinExistence type="predicted"/>